<proteinExistence type="predicted"/>
<sequence length="254" mass="27043">MTGTLPIRTADPEEAAVLMARNGCALLTGRGTDAAAAQAVAGDVLGELLALPDASAVREGGEGDRGLVGATEEMGVHVDGFAYGDRHPDALFLLCARQSAEGGQSMLVDGEGVLQQLAHIDPELWHFLHEVPVDLTEPDMHATCSPIVLRLPSGRCAIRRSPYMAPAPDAQDPDRDATLIARWSDLLGALGSVAPRFTLHPGEVLCVDNYRMLHGRGPFAGERVLWRIWAWSPRSGGLPEGALHSDSRYAARSA</sequence>
<evidence type="ECO:0000256" key="3">
    <source>
        <dbReference type="ARBA" id="ARBA00023194"/>
    </source>
</evidence>
<protein>
    <submittedName>
        <fullName evidence="5">TauD/TfdA family dioxygenase</fullName>
    </submittedName>
</protein>
<dbReference type="GO" id="GO:0051213">
    <property type="term" value="F:dioxygenase activity"/>
    <property type="evidence" value="ECO:0007669"/>
    <property type="project" value="UniProtKB-KW"/>
</dbReference>
<gene>
    <name evidence="5" type="ORF">PO878_02935</name>
</gene>
<dbReference type="InterPro" id="IPR050411">
    <property type="entry name" value="AlphaKG_dependent_hydroxylases"/>
</dbReference>
<evidence type="ECO:0000256" key="1">
    <source>
        <dbReference type="ARBA" id="ARBA00001954"/>
    </source>
</evidence>
<name>A0AAE9Y6Y0_9ACTN</name>
<accession>A0AAE9Y6Y0</accession>
<organism evidence="5 6">
    <name type="scientific">Iamia majanohamensis</name>
    <dbReference type="NCBI Taxonomy" id="467976"/>
    <lineage>
        <taxon>Bacteria</taxon>
        <taxon>Bacillati</taxon>
        <taxon>Actinomycetota</taxon>
        <taxon>Acidimicrobiia</taxon>
        <taxon>Acidimicrobiales</taxon>
        <taxon>Iamiaceae</taxon>
        <taxon>Iamia</taxon>
    </lineage>
</organism>
<dbReference type="Gene3D" id="3.60.130.10">
    <property type="entry name" value="Clavaminate synthase-like"/>
    <property type="match status" value="1"/>
</dbReference>
<keyword evidence="6" id="KW-1185">Reference proteome</keyword>
<dbReference type="PANTHER" id="PTHR10696">
    <property type="entry name" value="GAMMA-BUTYROBETAINE HYDROXYLASE-RELATED"/>
    <property type="match status" value="1"/>
</dbReference>
<dbReference type="Pfam" id="PF02668">
    <property type="entry name" value="TauD"/>
    <property type="match status" value="1"/>
</dbReference>
<evidence type="ECO:0000313" key="5">
    <source>
        <dbReference type="EMBL" id="WCO67677.1"/>
    </source>
</evidence>
<reference evidence="5" key="1">
    <citation type="submission" date="2023-01" db="EMBL/GenBank/DDBJ databases">
        <title>The diversity of Class Acidimicrobiia in South China Sea sediment environments and the proposal of Iamia marina sp. nov., a novel species of the genus Iamia.</title>
        <authorList>
            <person name="He Y."/>
            <person name="Tian X."/>
        </authorList>
    </citation>
    <scope>NUCLEOTIDE SEQUENCE</scope>
    <source>
        <strain evidence="5">DSM 19957</strain>
    </source>
</reference>
<dbReference type="SUPFAM" id="SSF51197">
    <property type="entry name" value="Clavaminate synthase-like"/>
    <property type="match status" value="1"/>
</dbReference>
<comment type="cofactor">
    <cofactor evidence="1">
        <name>Fe(2+)</name>
        <dbReference type="ChEBI" id="CHEBI:29033"/>
    </cofactor>
</comment>
<dbReference type="KEGG" id="ima:PO878_02935"/>
<dbReference type="AlphaFoldDB" id="A0AAE9Y6Y0"/>
<dbReference type="RefSeq" id="WP_272737198.1">
    <property type="nucleotide sequence ID" value="NZ_CP116942.1"/>
</dbReference>
<evidence type="ECO:0000259" key="4">
    <source>
        <dbReference type="Pfam" id="PF02668"/>
    </source>
</evidence>
<keyword evidence="2" id="KW-0560">Oxidoreductase</keyword>
<dbReference type="PANTHER" id="PTHR10696:SF56">
    <property type="entry name" value="TAUD_TFDA-LIKE DOMAIN-CONTAINING PROTEIN"/>
    <property type="match status" value="1"/>
</dbReference>
<dbReference type="Proteomes" id="UP001216390">
    <property type="component" value="Chromosome"/>
</dbReference>
<dbReference type="InterPro" id="IPR003819">
    <property type="entry name" value="TauD/TfdA-like"/>
</dbReference>
<dbReference type="InterPro" id="IPR042098">
    <property type="entry name" value="TauD-like_sf"/>
</dbReference>
<evidence type="ECO:0000313" key="6">
    <source>
        <dbReference type="Proteomes" id="UP001216390"/>
    </source>
</evidence>
<evidence type="ECO:0000256" key="2">
    <source>
        <dbReference type="ARBA" id="ARBA00023002"/>
    </source>
</evidence>
<feature type="domain" description="TauD/TfdA-like" evidence="4">
    <location>
        <begin position="18"/>
        <end position="229"/>
    </location>
</feature>
<dbReference type="GO" id="GO:0017000">
    <property type="term" value="P:antibiotic biosynthetic process"/>
    <property type="evidence" value="ECO:0007669"/>
    <property type="project" value="UniProtKB-KW"/>
</dbReference>
<dbReference type="EMBL" id="CP116942">
    <property type="protein sequence ID" value="WCO67677.1"/>
    <property type="molecule type" value="Genomic_DNA"/>
</dbReference>
<keyword evidence="3" id="KW-0045">Antibiotic biosynthesis</keyword>
<keyword evidence="5" id="KW-0223">Dioxygenase</keyword>